<accession>A0A314U5A5</accession>
<reference evidence="2 3" key="1">
    <citation type="submission" date="2018-02" db="EMBL/GenBank/DDBJ databases">
        <title>Draft genome of wild Prunus yedoensis var. nudiflora.</title>
        <authorList>
            <person name="Baek S."/>
            <person name="Kim J.-H."/>
            <person name="Choi K."/>
            <person name="Kim G.-B."/>
            <person name="Cho A."/>
            <person name="Jang H."/>
            <person name="Shin C.-H."/>
            <person name="Yu H.-J."/>
            <person name="Mun J.-H."/>
        </authorList>
    </citation>
    <scope>NUCLEOTIDE SEQUENCE [LARGE SCALE GENOMIC DNA]</scope>
    <source>
        <strain evidence="3">cv. Jeju island</strain>
        <tissue evidence="2">Leaf</tissue>
    </source>
</reference>
<dbReference type="Proteomes" id="UP000250321">
    <property type="component" value="Unassembled WGS sequence"/>
</dbReference>
<feature type="region of interest" description="Disordered" evidence="1">
    <location>
        <begin position="34"/>
        <end position="99"/>
    </location>
</feature>
<keyword evidence="3" id="KW-1185">Reference proteome</keyword>
<comment type="caution">
    <text evidence="2">The sequence shown here is derived from an EMBL/GenBank/DDBJ whole genome shotgun (WGS) entry which is preliminary data.</text>
</comment>
<evidence type="ECO:0000313" key="2">
    <source>
        <dbReference type="EMBL" id="PQM32553.1"/>
    </source>
</evidence>
<sequence length="111" mass="12529">MMLRCRKPDEVRPPSNPNKLLRCFIKINYSKCGQEGHNATTCERRKQVKRPEVKRPQVNGEGDPRGQTSANPSQQQLETNGGNKTSETSANQAHFIPRGIKFARNMYESSA</sequence>
<evidence type="ECO:0000256" key="1">
    <source>
        <dbReference type="SAM" id="MobiDB-lite"/>
    </source>
</evidence>
<organism evidence="2 3">
    <name type="scientific">Prunus yedoensis var. nudiflora</name>
    <dbReference type="NCBI Taxonomy" id="2094558"/>
    <lineage>
        <taxon>Eukaryota</taxon>
        <taxon>Viridiplantae</taxon>
        <taxon>Streptophyta</taxon>
        <taxon>Embryophyta</taxon>
        <taxon>Tracheophyta</taxon>
        <taxon>Spermatophyta</taxon>
        <taxon>Magnoliopsida</taxon>
        <taxon>eudicotyledons</taxon>
        <taxon>Gunneridae</taxon>
        <taxon>Pentapetalae</taxon>
        <taxon>rosids</taxon>
        <taxon>fabids</taxon>
        <taxon>Rosales</taxon>
        <taxon>Rosaceae</taxon>
        <taxon>Amygdaloideae</taxon>
        <taxon>Amygdaleae</taxon>
        <taxon>Prunus</taxon>
    </lineage>
</organism>
<gene>
    <name evidence="2" type="ORF">Pyn_12182</name>
</gene>
<dbReference type="EMBL" id="PJQY01004013">
    <property type="protein sequence ID" value="PQM32553.1"/>
    <property type="molecule type" value="Genomic_DNA"/>
</dbReference>
<name>A0A314U5A5_PRUYE</name>
<dbReference type="OrthoDB" id="10363999at2759"/>
<evidence type="ECO:0000313" key="3">
    <source>
        <dbReference type="Proteomes" id="UP000250321"/>
    </source>
</evidence>
<feature type="compositionally biased region" description="Basic and acidic residues" evidence="1">
    <location>
        <begin position="42"/>
        <end position="55"/>
    </location>
</feature>
<feature type="compositionally biased region" description="Polar residues" evidence="1">
    <location>
        <begin position="66"/>
        <end position="92"/>
    </location>
</feature>
<protein>
    <submittedName>
        <fullName evidence="2">Uncharacterized protein</fullName>
    </submittedName>
</protein>
<proteinExistence type="predicted"/>
<dbReference type="AlphaFoldDB" id="A0A314U5A5"/>